<dbReference type="Gene3D" id="3.40.630.30">
    <property type="match status" value="1"/>
</dbReference>
<name>A0A367RK39_NOSPU</name>
<accession>A0A367RK39</accession>
<dbReference type="InterPro" id="IPR000182">
    <property type="entry name" value="GNAT_dom"/>
</dbReference>
<dbReference type="PROSITE" id="PS51186">
    <property type="entry name" value="GNAT"/>
    <property type="match status" value="1"/>
</dbReference>
<dbReference type="InterPro" id="IPR016181">
    <property type="entry name" value="Acyl_CoA_acyltransferase"/>
</dbReference>
<dbReference type="PANTHER" id="PTHR43415">
    <property type="entry name" value="SPERMIDINE N(1)-ACETYLTRANSFERASE"/>
    <property type="match status" value="1"/>
</dbReference>
<evidence type="ECO:0000313" key="3">
    <source>
        <dbReference type="Proteomes" id="UP000252085"/>
    </source>
</evidence>
<sequence>MFTLREISKNDLKIINAWRNDHDIINFLGCNFLYISEEIDENWYQTYLNNRDKNVRLSIIESDNNNLIGNVYLTNIQSINRSAEFSIVISNKNYWSRGIGEAVCREIIKHAFIDLNLNRIYLYVLEQNTRAIRMYEKVGFFVEGKLEEAVYKNGSYHNTFVMAILRSNYNKDIQNNNK</sequence>
<dbReference type="PANTHER" id="PTHR43415:SF3">
    <property type="entry name" value="GNAT-FAMILY ACETYLTRANSFERASE"/>
    <property type="match status" value="1"/>
</dbReference>
<gene>
    <name evidence="2" type="ORF">A6769_17335</name>
</gene>
<evidence type="ECO:0000259" key="1">
    <source>
        <dbReference type="PROSITE" id="PS51186"/>
    </source>
</evidence>
<dbReference type="AlphaFoldDB" id="A0A367RK39"/>
<dbReference type="Pfam" id="PF13302">
    <property type="entry name" value="Acetyltransf_3"/>
    <property type="match status" value="1"/>
</dbReference>
<dbReference type="EMBL" id="LXQE01000150">
    <property type="protein sequence ID" value="RCJ36073.1"/>
    <property type="molecule type" value="Genomic_DNA"/>
</dbReference>
<reference evidence="2 3" key="1">
    <citation type="submission" date="2016-04" db="EMBL/GenBank/DDBJ databases">
        <authorList>
            <person name="Evans L.H."/>
            <person name="Alamgir A."/>
            <person name="Owens N."/>
            <person name="Weber N.D."/>
            <person name="Virtaneva K."/>
            <person name="Barbian K."/>
            <person name="Babar A."/>
            <person name="Rosenke K."/>
        </authorList>
    </citation>
    <scope>NUCLEOTIDE SEQUENCE [LARGE SCALE GENOMIC DNA]</scope>
    <source>
        <strain evidence="2">NIES-2108</strain>
    </source>
</reference>
<dbReference type="CDD" id="cd04301">
    <property type="entry name" value="NAT_SF"/>
    <property type="match status" value="1"/>
</dbReference>
<organism evidence="2 3">
    <name type="scientific">Nostoc punctiforme NIES-2108</name>
    <dbReference type="NCBI Taxonomy" id="1356359"/>
    <lineage>
        <taxon>Bacteria</taxon>
        <taxon>Bacillati</taxon>
        <taxon>Cyanobacteriota</taxon>
        <taxon>Cyanophyceae</taxon>
        <taxon>Nostocales</taxon>
        <taxon>Nostocaceae</taxon>
        <taxon>Nostoc</taxon>
    </lineage>
</organism>
<protein>
    <recommendedName>
        <fullName evidence="1">N-acetyltransferase domain-containing protein</fullName>
    </recommendedName>
</protein>
<proteinExistence type="predicted"/>
<dbReference type="SUPFAM" id="SSF55729">
    <property type="entry name" value="Acyl-CoA N-acyltransferases (Nat)"/>
    <property type="match status" value="1"/>
</dbReference>
<dbReference type="Proteomes" id="UP000252085">
    <property type="component" value="Unassembled WGS sequence"/>
</dbReference>
<feature type="domain" description="N-acetyltransferase" evidence="1">
    <location>
        <begin position="2"/>
        <end position="167"/>
    </location>
</feature>
<evidence type="ECO:0000313" key="2">
    <source>
        <dbReference type="EMBL" id="RCJ36073.1"/>
    </source>
</evidence>
<dbReference type="GO" id="GO:0016747">
    <property type="term" value="F:acyltransferase activity, transferring groups other than amino-acyl groups"/>
    <property type="evidence" value="ECO:0007669"/>
    <property type="project" value="InterPro"/>
</dbReference>
<comment type="caution">
    <text evidence="2">The sequence shown here is derived from an EMBL/GenBank/DDBJ whole genome shotgun (WGS) entry which is preliminary data.</text>
</comment>